<dbReference type="EMBL" id="KV722427">
    <property type="protein sequence ID" value="OCH89421.1"/>
    <property type="molecule type" value="Genomic_DNA"/>
</dbReference>
<feature type="region of interest" description="Disordered" evidence="1">
    <location>
        <begin position="59"/>
        <end position="79"/>
    </location>
</feature>
<name>A0A8E2ARS7_9APHY</name>
<feature type="compositionally biased region" description="Basic residues" evidence="1">
    <location>
        <begin position="67"/>
        <end position="79"/>
    </location>
</feature>
<keyword evidence="2" id="KW-0732">Signal</keyword>
<feature type="signal peptide" evidence="2">
    <location>
        <begin position="1"/>
        <end position="19"/>
    </location>
</feature>
<evidence type="ECO:0000313" key="4">
    <source>
        <dbReference type="Proteomes" id="UP000250043"/>
    </source>
</evidence>
<evidence type="ECO:0000313" key="3">
    <source>
        <dbReference type="EMBL" id="OCH89421.1"/>
    </source>
</evidence>
<sequence length="318" mass="34726">MTTLMASLSLIVPSSSSQATSYPTSPLTSLVRPLLPQPAVHSRLRERCGFNLRITTSPGSACGPRSPRVHVHPHRNNLPRRRGHKKRIVFYEDESPAIEAAKPFTPAVEMIPLDPIPPDDNCLQELVPGLSVAFALDDGPAARIALEEGHTHIVEICFSPAGPRACAGGTTEEIHEERAQKLRLVLPASERAREGRAALALTDLQLRTARDFLAQALPYALASRPDAGNVRILITTPAGRPTDAMAVAGCYLSFVSRKSVDGVLRCIDEEEDYLSVWKGEVSGDEVERAEKIARAWSWLTAVAVKHDDHDQDRDQSES</sequence>
<proteinExistence type="predicted"/>
<dbReference type="Proteomes" id="UP000250043">
    <property type="component" value="Unassembled WGS sequence"/>
</dbReference>
<dbReference type="OrthoDB" id="2913041at2759"/>
<organism evidence="3 4">
    <name type="scientific">Obba rivulosa</name>
    <dbReference type="NCBI Taxonomy" id="1052685"/>
    <lineage>
        <taxon>Eukaryota</taxon>
        <taxon>Fungi</taxon>
        <taxon>Dikarya</taxon>
        <taxon>Basidiomycota</taxon>
        <taxon>Agaricomycotina</taxon>
        <taxon>Agaricomycetes</taxon>
        <taxon>Polyporales</taxon>
        <taxon>Gelatoporiaceae</taxon>
        <taxon>Obba</taxon>
    </lineage>
</organism>
<gene>
    <name evidence="3" type="ORF">OBBRIDRAFT_666717</name>
</gene>
<evidence type="ECO:0000256" key="2">
    <source>
        <dbReference type="SAM" id="SignalP"/>
    </source>
</evidence>
<feature type="chain" id="PRO_5034021860" evidence="2">
    <location>
        <begin position="20"/>
        <end position="318"/>
    </location>
</feature>
<dbReference type="AlphaFoldDB" id="A0A8E2ARS7"/>
<evidence type="ECO:0000256" key="1">
    <source>
        <dbReference type="SAM" id="MobiDB-lite"/>
    </source>
</evidence>
<keyword evidence="4" id="KW-1185">Reference proteome</keyword>
<protein>
    <submittedName>
        <fullName evidence="3">Uncharacterized protein</fullName>
    </submittedName>
</protein>
<accession>A0A8E2ARS7</accession>
<reference evidence="3 4" key="1">
    <citation type="submission" date="2016-07" db="EMBL/GenBank/DDBJ databases">
        <title>Draft genome of the white-rot fungus Obba rivulosa 3A-2.</title>
        <authorList>
            <consortium name="DOE Joint Genome Institute"/>
            <person name="Miettinen O."/>
            <person name="Riley R."/>
            <person name="Acob R."/>
            <person name="Barry K."/>
            <person name="Cullen D."/>
            <person name="De Vries R."/>
            <person name="Hainaut M."/>
            <person name="Hatakka A."/>
            <person name="Henrissat B."/>
            <person name="Hilden K."/>
            <person name="Kuo R."/>
            <person name="Labutti K."/>
            <person name="Lipzen A."/>
            <person name="Makela M.R."/>
            <person name="Sandor L."/>
            <person name="Spatafora J.W."/>
            <person name="Grigoriev I.V."/>
            <person name="Hibbett D.S."/>
        </authorList>
    </citation>
    <scope>NUCLEOTIDE SEQUENCE [LARGE SCALE GENOMIC DNA]</scope>
    <source>
        <strain evidence="3 4">3A-2</strain>
    </source>
</reference>